<feature type="chain" id="PRO_5015678248" evidence="1">
    <location>
        <begin position="23"/>
        <end position="626"/>
    </location>
</feature>
<dbReference type="PANTHER" id="PTHR30290:SF65">
    <property type="entry name" value="MONOACYL PHOSPHATIDYLINOSITOL TETRAMANNOSIDE-BINDING PROTEIN LPQW-RELATED"/>
    <property type="match status" value="1"/>
</dbReference>
<dbReference type="RefSeq" id="WP_103899236.1">
    <property type="nucleotide sequence ID" value="NZ_JALY01000262.1"/>
</dbReference>
<evidence type="ECO:0000313" key="4">
    <source>
        <dbReference type="Proteomes" id="UP000236950"/>
    </source>
</evidence>
<evidence type="ECO:0000256" key="1">
    <source>
        <dbReference type="SAM" id="SignalP"/>
    </source>
</evidence>
<dbReference type="SUPFAM" id="SSF53850">
    <property type="entry name" value="Periplasmic binding protein-like II"/>
    <property type="match status" value="1"/>
</dbReference>
<dbReference type="InterPro" id="IPR039424">
    <property type="entry name" value="SBP_5"/>
</dbReference>
<feature type="domain" description="Solute-binding protein family 5" evidence="2">
    <location>
        <begin position="89"/>
        <end position="513"/>
    </location>
</feature>
<sequence length="626" mass="72180">MKKSLFLIFVSVLLVVSGFSQVAGIPREETLIGDVINGRATAPSNFNVFTVTWRTSDRGVQQLMLEPLWMMEPVRGEVINSLAAVGPIYNEDFTQMTIKLRKGCYWSDDVEINADDIVYGIETTMKYQGMAYYDQFNMYIDKVYKTDDYTVVIELKEPNSRFHANFIDRWGAWRPFPKHIFEKVEDPLSFDFNPPISSGPYVLKDYDAGGYWTLWEKREDWDRTPTGMLFGEPKPKYVLYYYYGDETNKIIAQANHNLDMVASLSLEGFKALTQRNPYSRGYRKEYPWVFNGDPNIQGFTFNTDVYPYNIKDVRWALTLAFDIVDYIGMAYDGVATMGTLHLPPTPYYQKVYYEPMEEWLKNFTLDIEVNGEPFKPYDPDAPLRLAEYGRSRGYDVPDDPEKIGESFGSGWWKYAPDVAEQLLKRNGFTRDKKGKWLLPDGTPWKINYLVGEDPTAANVAAAQQWRNFGIEVVTITSEISTDLVSLGKFELTPSNAMQEPWGGHPDLSRSFSSLHSKYYKPIGEYAVVLNGPATGRWTDPRIDEIVEEMEKLDWNDPRNTELGMEGLKILIEEMPTIPVVGRPQMAAWDEYYWTNYPGAENPYMIISEDWPNFKYVLPFLEPTGKK</sequence>
<dbReference type="GO" id="GO:0043190">
    <property type="term" value="C:ATP-binding cassette (ABC) transporter complex"/>
    <property type="evidence" value="ECO:0007669"/>
    <property type="project" value="InterPro"/>
</dbReference>
<name>A0A2S5E9J5_9BACT</name>
<dbReference type="GO" id="GO:1904680">
    <property type="term" value="F:peptide transmembrane transporter activity"/>
    <property type="evidence" value="ECO:0007669"/>
    <property type="project" value="TreeGrafter"/>
</dbReference>
<keyword evidence="4" id="KW-1185">Reference proteome</keyword>
<dbReference type="Proteomes" id="UP000236950">
    <property type="component" value="Unassembled WGS sequence"/>
</dbReference>
<gene>
    <name evidence="3" type="ORF">AA81_12405</name>
</gene>
<dbReference type="PIRSF" id="PIRSF002741">
    <property type="entry name" value="MppA"/>
    <property type="match status" value="1"/>
</dbReference>
<keyword evidence="1" id="KW-0732">Signal</keyword>
<dbReference type="InterPro" id="IPR030678">
    <property type="entry name" value="Peptide/Ni-bd"/>
</dbReference>
<dbReference type="GO" id="GO:0015833">
    <property type="term" value="P:peptide transport"/>
    <property type="evidence" value="ECO:0007669"/>
    <property type="project" value="TreeGrafter"/>
</dbReference>
<dbReference type="EMBL" id="JALY01000262">
    <property type="protein sequence ID" value="POZ89772.1"/>
    <property type="molecule type" value="Genomic_DNA"/>
</dbReference>
<dbReference type="CDD" id="cd08509">
    <property type="entry name" value="PBP2_TmCBP_oligosaccharides_like"/>
    <property type="match status" value="1"/>
</dbReference>
<evidence type="ECO:0000259" key="2">
    <source>
        <dbReference type="Pfam" id="PF00496"/>
    </source>
</evidence>
<protein>
    <submittedName>
        <fullName evidence="3">Peptide ABC transporter substrate-binding protein</fullName>
    </submittedName>
</protein>
<feature type="signal peptide" evidence="1">
    <location>
        <begin position="1"/>
        <end position="22"/>
    </location>
</feature>
<dbReference type="Pfam" id="PF00496">
    <property type="entry name" value="SBP_bac_5"/>
    <property type="match status" value="1"/>
</dbReference>
<accession>A0A2S5E9J5</accession>
<dbReference type="InterPro" id="IPR000914">
    <property type="entry name" value="SBP_5_dom"/>
</dbReference>
<dbReference type="AlphaFoldDB" id="A0A2S5E9J5"/>
<dbReference type="Gene3D" id="3.90.76.10">
    <property type="entry name" value="Dipeptide-binding Protein, Domain 1"/>
    <property type="match status" value="1"/>
</dbReference>
<organism evidence="3 4">
    <name type="scientific">Petrotoga halophila DSM 16923</name>
    <dbReference type="NCBI Taxonomy" id="1122953"/>
    <lineage>
        <taxon>Bacteria</taxon>
        <taxon>Thermotogati</taxon>
        <taxon>Thermotogota</taxon>
        <taxon>Thermotogae</taxon>
        <taxon>Petrotogales</taxon>
        <taxon>Petrotogaceae</taxon>
        <taxon>Petrotoga</taxon>
    </lineage>
</organism>
<dbReference type="PANTHER" id="PTHR30290">
    <property type="entry name" value="PERIPLASMIC BINDING COMPONENT OF ABC TRANSPORTER"/>
    <property type="match status" value="1"/>
</dbReference>
<dbReference type="Gene3D" id="3.10.105.10">
    <property type="entry name" value="Dipeptide-binding Protein, Domain 3"/>
    <property type="match status" value="2"/>
</dbReference>
<evidence type="ECO:0000313" key="3">
    <source>
        <dbReference type="EMBL" id="POZ89772.1"/>
    </source>
</evidence>
<proteinExistence type="predicted"/>
<dbReference type="GO" id="GO:0042597">
    <property type="term" value="C:periplasmic space"/>
    <property type="evidence" value="ECO:0007669"/>
    <property type="project" value="UniProtKB-ARBA"/>
</dbReference>
<comment type="caution">
    <text evidence="3">The sequence shown here is derived from an EMBL/GenBank/DDBJ whole genome shotgun (WGS) entry which is preliminary data.</text>
</comment>
<reference evidence="3 4" key="1">
    <citation type="submission" date="2014-01" db="EMBL/GenBank/DDBJ databases">
        <title>Comparative genomics of Petrotoga.</title>
        <authorList>
            <person name="Chow K."/>
            <person name="Charchuk R."/>
            <person name="Nesbo C.L."/>
        </authorList>
    </citation>
    <scope>NUCLEOTIDE SEQUENCE [LARGE SCALE GENOMIC DNA]</scope>
    <source>
        <strain evidence="3 4">DSM 16923</strain>
    </source>
</reference>
<dbReference type="Gene3D" id="3.40.190.10">
    <property type="entry name" value="Periplasmic binding protein-like II"/>
    <property type="match status" value="2"/>
</dbReference>